<keyword evidence="1" id="KW-1133">Transmembrane helix</keyword>
<reference evidence="2" key="2">
    <citation type="submission" date="2023-06" db="EMBL/GenBank/DDBJ databases">
        <authorList>
            <consortium name="Lawrence Berkeley National Laboratory"/>
            <person name="Haridas S."/>
            <person name="Hensen N."/>
            <person name="Bonometti L."/>
            <person name="Westerberg I."/>
            <person name="Brannstrom I.O."/>
            <person name="Guillou S."/>
            <person name="Cros-Aarteil S."/>
            <person name="Calhoun S."/>
            <person name="Kuo A."/>
            <person name="Mondo S."/>
            <person name="Pangilinan J."/>
            <person name="Riley R."/>
            <person name="Labutti K."/>
            <person name="Andreopoulos B."/>
            <person name="Lipzen A."/>
            <person name="Chen C."/>
            <person name="Yanf M."/>
            <person name="Daum C."/>
            <person name="Ng V."/>
            <person name="Clum A."/>
            <person name="Steindorff A."/>
            <person name="Ohm R."/>
            <person name="Martin F."/>
            <person name="Silar P."/>
            <person name="Natvig D."/>
            <person name="Lalanne C."/>
            <person name="Gautier V."/>
            <person name="Ament-Velasquez S.L."/>
            <person name="Kruys A."/>
            <person name="Hutchinson M.I."/>
            <person name="Powell A.J."/>
            <person name="Barry K."/>
            <person name="Miller A.N."/>
            <person name="Grigoriev I.V."/>
            <person name="Debuchy R."/>
            <person name="Gladieux P."/>
            <person name="Thoren M.H."/>
            <person name="Johannesson H."/>
        </authorList>
    </citation>
    <scope>NUCLEOTIDE SEQUENCE</scope>
    <source>
        <strain evidence="2">CBS 168.71</strain>
    </source>
</reference>
<name>A0AAE0HIQ4_9PEZI</name>
<comment type="caution">
    <text evidence="2">The sequence shown here is derived from an EMBL/GenBank/DDBJ whole genome shotgun (WGS) entry which is preliminary data.</text>
</comment>
<evidence type="ECO:0000313" key="3">
    <source>
        <dbReference type="Proteomes" id="UP001278766"/>
    </source>
</evidence>
<evidence type="ECO:0000256" key="1">
    <source>
        <dbReference type="SAM" id="Phobius"/>
    </source>
</evidence>
<evidence type="ECO:0000313" key="2">
    <source>
        <dbReference type="EMBL" id="KAK3297324.1"/>
    </source>
</evidence>
<dbReference type="EMBL" id="JAUEPN010000003">
    <property type="protein sequence ID" value="KAK3297324.1"/>
    <property type="molecule type" value="Genomic_DNA"/>
</dbReference>
<organism evidence="2 3">
    <name type="scientific">Chaetomium fimeti</name>
    <dbReference type="NCBI Taxonomy" id="1854472"/>
    <lineage>
        <taxon>Eukaryota</taxon>
        <taxon>Fungi</taxon>
        <taxon>Dikarya</taxon>
        <taxon>Ascomycota</taxon>
        <taxon>Pezizomycotina</taxon>
        <taxon>Sordariomycetes</taxon>
        <taxon>Sordariomycetidae</taxon>
        <taxon>Sordariales</taxon>
        <taxon>Chaetomiaceae</taxon>
        <taxon>Chaetomium</taxon>
    </lineage>
</organism>
<gene>
    <name evidence="2" type="ORF">B0H64DRAFT_431289</name>
</gene>
<reference evidence="2" key="1">
    <citation type="journal article" date="2023" name="Mol. Phylogenet. Evol.">
        <title>Genome-scale phylogeny and comparative genomics of the fungal order Sordariales.</title>
        <authorList>
            <person name="Hensen N."/>
            <person name="Bonometti L."/>
            <person name="Westerberg I."/>
            <person name="Brannstrom I.O."/>
            <person name="Guillou S."/>
            <person name="Cros-Aarteil S."/>
            <person name="Calhoun S."/>
            <person name="Haridas S."/>
            <person name="Kuo A."/>
            <person name="Mondo S."/>
            <person name="Pangilinan J."/>
            <person name="Riley R."/>
            <person name="LaButti K."/>
            <person name="Andreopoulos B."/>
            <person name="Lipzen A."/>
            <person name="Chen C."/>
            <person name="Yan M."/>
            <person name="Daum C."/>
            <person name="Ng V."/>
            <person name="Clum A."/>
            <person name="Steindorff A."/>
            <person name="Ohm R.A."/>
            <person name="Martin F."/>
            <person name="Silar P."/>
            <person name="Natvig D.O."/>
            <person name="Lalanne C."/>
            <person name="Gautier V."/>
            <person name="Ament-Velasquez S.L."/>
            <person name="Kruys A."/>
            <person name="Hutchinson M.I."/>
            <person name="Powell A.J."/>
            <person name="Barry K."/>
            <person name="Miller A.N."/>
            <person name="Grigoriev I.V."/>
            <person name="Debuchy R."/>
            <person name="Gladieux P."/>
            <person name="Hiltunen Thoren M."/>
            <person name="Johannesson H."/>
        </authorList>
    </citation>
    <scope>NUCLEOTIDE SEQUENCE</scope>
    <source>
        <strain evidence="2">CBS 168.71</strain>
    </source>
</reference>
<dbReference type="GeneID" id="87842908"/>
<accession>A0AAE0HIQ4</accession>
<keyword evidence="1" id="KW-0472">Membrane</keyword>
<keyword evidence="3" id="KW-1185">Reference proteome</keyword>
<dbReference type="RefSeq" id="XP_062660838.1">
    <property type="nucleotide sequence ID" value="XM_062805960.1"/>
</dbReference>
<proteinExistence type="predicted"/>
<keyword evidence="1" id="KW-0812">Transmembrane</keyword>
<dbReference type="AlphaFoldDB" id="A0AAE0HIQ4"/>
<protein>
    <recommendedName>
        <fullName evidence="4">Transmembrane protein</fullName>
    </recommendedName>
</protein>
<dbReference type="Proteomes" id="UP001278766">
    <property type="component" value="Unassembled WGS sequence"/>
</dbReference>
<feature type="transmembrane region" description="Helical" evidence="1">
    <location>
        <begin position="52"/>
        <end position="72"/>
    </location>
</feature>
<evidence type="ECO:0008006" key="4">
    <source>
        <dbReference type="Google" id="ProtNLM"/>
    </source>
</evidence>
<sequence>MERACSWSPNLAMAAQPTQTFFKSEPGKGDDSPANVSNNEALDLVKIGVPSVVGGLMLFGAVFAAACVYGFAGDDEDGKGYGFEREAVVPIVMMGDDAAQGSGSGASGTGYGNLGRGAAVPEQGNGFERGYWGDRHWMGG</sequence>